<feature type="transmembrane region" description="Helical" evidence="6">
    <location>
        <begin position="151"/>
        <end position="171"/>
    </location>
</feature>
<dbReference type="RefSeq" id="WP_160847609.1">
    <property type="nucleotide sequence ID" value="NZ_WMEQ01000001.1"/>
</dbReference>
<dbReference type="OrthoDB" id="1651121at2"/>
<dbReference type="GO" id="GO:0005886">
    <property type="term" value="C:plasma membrane"/>
    <property type="evidence" value="ECO:0007669"/>
    <property type="project" value="UniProtKB-SubCell"/>
</dbReference>
<dbReference type="AlphaFoldDB" id="A0A6I4ZVE6"/>
<evidence type="ECO:0000256" key="4">
    <source>
        <dbReference type="ARBA" id="ARBA00022989"/>
    </source>
</evidence>
<keyword evidence="4 6" id="KW-1133">Transmembrane helix</keyword>
<comment type="caution">
    <text evidence="8">The sequence shown here is derived from an EMBL/GenBank/DDBJ whole genome shotgun (WGS) entry which is preliminary data.</text>
</comment>
<sequence>MKKIQNLDFESLQKMIEDDTFDDFIMQLLNQYEQLGPLPGILLPLFEAIFPFLPLFIFVLGNSIAYGLLKGFLYSWIGASLGALIVFRVIRRLGQQRFFQFVRKHKQVQRVMQWLEKHGFGPLFLLMCFPFSPSAIINVVGALSKVSFQQFALAVLLGKAVMIFTIAYVGHSITEFAKHPMKTIVVGICIAVFWLIGKYLERRLQRKAQEKEQDKEQEKASAND</sequence>
<reference evidence="8 9" key="1">
    <citation type="submission" date="2019-11" db="EMBL/GenBank/DDBJ databases">
        <title>Genome sequences of 17 halophilic strains isolated from different environments.</title>
        <authorList>
            <person name="Furrow R.E."/>
        </authorList>
    </citation>
    <scope>NUCLEOTIDE SEQUENCE [LARGE SCALE GENOMIC DNA]</scope>
    <source>
        <strain evidence="8 9">22514_16_FS</strain>
    </source>
</reference>
<evidence type="ECO:0000256" key="3">
    <source>
        <dbReference type="ARBA" id="ARBA00022692"/>
    </source>
</evidence>
<evidence type="ECO:0000256" key="1">
    <source>
        <dbReference type="ARBA" id="ARBA00004651"/>
    </source>
</evidence>
<evidence type="ECO:0000256" key="2">
    <source>
        <dbReference type="ARBA" id="ARBA00022475"/>
    </source>
</evidence>
<comment type="similarity">
    <text evidence="6">Belongs to the TVP38/TMEM64 family.</text>
</comment>
<accession>A0A6I4ZVE6</accession>
<comment type="subcellular location">
    <subcellularLocation>
        <location evidence="1 6">Cell membrane</location>
        <topology evidence="1 6">Multi-pass membrane protein</topology>
    </subcellularLocation>
</comment>
<dbReference type="InterPro" id="IPR015414">
    <property type="entry name" value="TMEM64"/>
</dbReference>
<dbReference type="Proteomes" id="UP000468638">
    <property type="component" value="Unassembled WGS sequence"/>
</dbReference>
<evidence type="ECO:0000256" key="6">
    <source>
        <dbReference type="RuleBase" id="RU366058"/>
    </source>
</evidence>
<keyword evidence="2 6" id="KW-1003">Cell membrane</keyword>
<evidence type="ECO:0000256" key="5">
    <source>
        <dbReference type="ARBA" id="ARBA00023136"/>
    </source>
</evidence>
<feature type="domain" description="VTT" evidence="7">
    <location>
        <begin position="54"/>
        <end position="171"/>
    </location>
</feature>
<dbReference type="PANTHER" id="PTHR12677:SF55">
    <property type="entry name" value="UNDECAPRENYL PHOSPHATE TRANSPORTER SAOUHSC_00901-RELATED"/>
    <property type="match status" value="1"/>
</dbReference>
<dbReference type="InterPro" id="IPR032816">
    <property type="entry name" value="VTT_dom"/>
</dbReference>
<gene>
    <name evidence="8" type="ORF">GLW05_01635</name>
</gene>
<feature type="transmembrane region" description="Helical" evidence="6">
    <location>
        <begin position="41"/>
        <end position="60"/>
    </location>
</feature>
<feature type="transmembrane region" description="Helical" evidence="6">
    <location>
        <begin position="183"/>
        <end position="200"/>
    </location>
</feature>
<keyword evidence="5 6" id="KW-0472">Membrane</keyword>
<protein>
    <recommendedName>
        <fullName evidence="6">TVP38/TMEM64 family membrane protein</fullName>
    </recommendedName>
</protein>
<evidence type="ECO:0000313" key="9">
    <source>
        <dbReference type="Proteomes" id="UP000468638"/>
    </source>
</evidence>
<dbReference type="PANTHER" id="PTHR12677">
    <property type="entry name" value="GOLGI APPARATUS MEMBRANE PROTEIN TVP38-RELATED"/>
    <property type="match status" value="1"/>
</dbReference>
<feature type="transmembrane region" description="Helical" evidence="6">
    <location>
        <begin position="72"/>
        <end position="90"/>
    </location>
</feature>
<proteinExistence type="inferred from homology"/>
<feature type="transmembrane region" description="Helical" evidence="6">
    <location>
        <begin position="123"/>
        <end position="144"/>
    </location>
</feature>
<organism evidence="8 9">
    <name type="scientific">Pontibacillus yanchengensis</name>
    <dbReference type="NCBI Taxonomy" id="462910"/>
    <lineage>
        <taxon>Bacteria</taxon>
        <taxon>Bacillati</taxon>
        <taxon>Bacillota</taxon>
        <taxon>Bacilli</taxon>
        <taxon>Bacillales</taxon>
        <taxon>Bacillaceae</taxon>
        <taxon>Pontibacillus</taxon>
    </lineage>
</organism>
<evidence type="ECO:0000313" key="8">
    <source>
        <dbReference type="EMBL" id="MYL32307.1"/>
    </source>
</evidence>
<dbReference type="EMBL" id="WMEQ01000001">
    <property type="protein sequence ID" value="MYL32307.1"/>
    <property type="molecule type" value="Genomic_DNA"/>
</dbReference>
<name>A0A6I4ZVE6_9BACI</name>
<evidence type="ECO:0000259" key="7">
    <source>
        <dbReference type="Pfam" id="PF09335"/>
    </source>
</evidence>
<keyword evidence="3 6" id="KW-0812">Transmembrane</keyword>
<dbReference type="Pfam" id="PF09335">
    <property type="entry name" value="VTT_dom"/>
    <property type="match status" value="1"/>
</dbReference>